<feature type="region of interest" description="Disordered" evidence="8">
    <location>
        <begin position="105"/>
        <end position="130"/>
    </location>
</feature>
<comment type="similarity">
    <text evidence="2">Belongs to the bacterial ribosomal protein bS16 family.</text>
</comment>
<evidence type="ECO:0000313" key="9">
    <source>
        <dbReference type="EMBL" id="KAH3841390.1"/>
    </source>
</evidence>
<reference evidence="9" key="1">
    <citation type="journal article" date="2019" name="bioRxiv">
        <title>The Genome of the Zebra Mussel, Dreissena polymorpha: A Resource for Invasive Species Research.</title>
        <authorList>
            <person name="McCartney M.A."/>
            <person name="Auch B."/>
            <person name="Kono T."/>
            <person name="Mallez S."/>
            <person name="Zhang Y."/>
            <person name="Obille A."/>
            <person name="Becker A."/>
            <person name="Abrahante J.E."/>
            <person name="Garbe J."/>
            <person name="Badalamenti J.P."/>
            <person name="Herman A."/>
            <person name="Mangelson H."/>
            <person name="Liachko I."/>
            <person name="Sullivan S."/>
            <person name="Sone E.D."/>
            <person name="Koren S."/>
            <person name="Silverstein K.A.T."/>
            <person name="Beckman K.B."/>
            <person name="Gohl D.M."/>
        </authorList>
    </citation>
    <scope>NUCLEOTIDE SEQUENCE</scope>
    <source>
        <strain evidence="9">Duluth1</strain>
        <tissue evidence="9">Whole animal</tissue>
    </source>
</reference>
<dbReference type="AlphaFoldDB" id="A0A9D4KKT9"/>
<gene>
    <name evidence="9" type="ORF">DPMN_114850</name>
</gene>
<evidence type="ECO:0000256" key="1">
    <source>
        <dbReference type="ARBA" id="ARBA00004173"/>
    </source>
</evidence>
<protein>
    <recommendedName>
        <fullName evidence="6">Small ribosomal subunit protein bS16m</fullName>
    </recommendedName>
    <alternativeName>
        <fullName evidence="7">28S ribosomal protein S16, mitochondrial</fullName>
    </alternativeName>
</protein>
<dbReference type="GO" id="GO:0005763">
    <property type="term" value="C:mitochondrial small ribosomal subunit"/>
    <property type="evidence" value="ECO:0007669"/>
    <property type="project" value="TreeGrafter"/>
</dbReference>
<keyword evidence="3" id="KW-0689">Ribosomal protein</keyword>
<feature type="compositionally biased region" description="Basic and acidic residues" evidence="8">
    <location>
        <begin position="106"/>
        <end position="130"/>
    </location>
</feature>
<evidence type="ECO:0000256" key="4">
    <source>
        <dbReference type="ARBA" id="ARBA00023128"/>
    </source>
</evidence>
<reference evidence="9" key="2">
    <citation type="submission" date="2020-11" db="EMBL/GenBank/DDBJ databases">
        <authorList>
            <person name="McCartney M.A."/>
            <person name="Auch B."/>
            <person name="Kono T."/>
            <person name="Mallez S."/>
            <person name="Becker A."/>
            <person name="Gohl D.M."/>
            <person name="Silverstein K.A.T."/>
            <person name="Koren S."/>
            <person name="Bechman K.B."/>
            <person name="Herman A."/>
            <person name="Abrahante J.E."/>
            <person name="Garbe J."/>
        </authorList>
    </citation>
    <scope>NUCLEOTIDE SEQUENCE</scope>
    <source>
        <strain evidence="9">Duluth1</strain>
        <tissue evidence="9">Whole animal</tissue>
    </source>
</reference>
<evidence type="ECO:0000256" key="3">
    <source>
        <dbReference type="ARBA" id="ARBA00022980"/>
    </source>
</evidence>
<evidence type="ECO:0000256" key="2">
    <source>
        <dbReference type="ARBA" id="ARBA00006668"/>
    </source>
</evidence>
<dbReference type="Proteomes" id="UP000828390">
    <property type="component" value="Unassembled WGS sequence"/>
</dbReference>
<organism evidence="9 10">
    <name type="scientific">Dreissena polymorpha</name>
    <name type="common">Zebra mussel</name>
    <name type="synonym">Mytilus polymorpha</name>
    <dbReference type="NCBI Taxonomy" id="45954"/>
    <lineage>
        <taxon>Eukaryota</taxon>
        <taxon>Metazoa</taxon>
        <taxon>Spiralia</taxon>
        <taxon>Lophotrochozoa</taxon>
        <taxon>Mollusca</taxon>
        <taxon>Bivalvia</taxon>
        <taxon>Autobranchia</taxon>
        <taxon>Heteroconchia</taxon>
        <taxon>Euheterodonta</taxon>
        <taxon>Imparidentia</taxon>
        <taxon>Neoheterodontei</taxon>
        <taxon>Myida</taxon>
        <taxon>Dreissenoidea</taxon>
        <taxon>Dreissenidae</taxon>
        <taxon>Dreissena</taxon>
    </lineage>
</organism>
<comment type="caution">
    <text evidence="9">The sequence shown here is derived from an EMBL/GenBank/DDBJ whole genome shotgun (WGS) entry which is preliminary data.</text>
</comment>
<evidence type="ECO:0000256" key="5">
    <source>
        <dbReference type="ARBA" id="ARBA00023274"/>
    </source>
</evidence>
<evidence type="ECO:0000256" key="7">
    <source>
        <dbReference type="ARBA" id="ARBA00035438"/>
    </source>
</evidence>
<dbReference type="PANTHER" id="PTHR12919">
    <property type="entry name" value="30S RIBOSOMAL PROTEIN S16"/>
    <property type="match status" value="1"/>
</dbReference>
<name>A0A9D4KKT9_DREPO</name>
<proteinExistence type="inferred from homology"/>
<dbReference type="PANTHER" id="PTHR12919:SF20">
    <property type="entry name" value="SMALL RIBOSOMAL SUBUNIT PROTEIN BS16M"/>
    <property type="match status" value="1"/>
</dbReference>
<comment type="subcellular location">
    <subcellularLocation>
        <location evidence="1">Mitochondrion</location>
    </subcellularLocation>
</comment>
<dbReference type="SUPFAM" id="SSF54565">
    <property type="entry name" value="Ribosomal protein S16"/>
    <property type="match status" value="1"/>
</dbReference>
<dbReference type="NCBIfam" id="TIGR00002">
    <property type="entry name" value="S16"/>
    <property type="match status" value="1"/>
</dbReference>
<dbReference type="GO" id="GO:0003735">
    <property type="term" value="F:structural constituent of ribosome"/>
    <property type="evidence" value="ECO:0007669"/>
    <property type="project" value="InterPro"/>
</dbReference>
<dbReference type="InterPro" id="IPR000307">
    <property type="entry name" value="Ribosomal_bS16"/>
</dbReference>
<evidence type="ECO:0000256" key="8">
    <source>
        <dbReference type="SAM" id="MobiDB-lite"/>
    </source>
</evidence>
<dbReference type="EMBL" id="JAIWYP010000004">
    <property type="protein sequence ID" value="KAH3841390.1"/>
    <property type="molecule type" value="Genomic_DNA"/>
</dbReference>
<keyword evidence="10" id="KW-1185">Reference proteome</keyword>
<dbReference type="Gene3D" id="3.30.1320.10">
    <property type="match status" value="1"/>
</dbReference>
<keyword evidence="5" id="KW-0687">Ribonucleoprotein</keyword>
<evidence type="ECO:0000256" key="6">
    <source>
        <dbReference type="ARBA" id="ARBA00035263"/>
    </source>
</evidence>
<dbReference type="InterPro" id="IPR023803">
    <property type="entry name" value="Ribosomal_bS16_dom_sf"/>
</dbReference>
<dbReference type="Pfam" id="PF00886">
    <property type="entry name" value="Ribosomal_S16"/>
    <property type="match status" value="1"/>
</dbReference>
<dbReference type="HAMAP" id="MF_00385">
    <property type="entry name" value="Ribosomal_bS16"/>
    <property type="match status" value="1"/>
</dbReference>
<dbReference type="FunFam" id="3.30.1320.10:FF:000004">
    <property type="entry name" value="28S ribosomal protein S16, mitochondrial"/>
    <property type="match status" value="1"/>
</dbReference>
<dbReference type="GO" id="GO:0005743">
    <property type="term" value="C:mitochondrial inner membrane"/>
    <property type="evidence" value="ECO:0007669"/>
    <property type="project" value="UniProtKB-ARBA"/>
</dbReference>
<sequence>MRRFIDRSKHLMIRLSLRGCTNRPFYHIVVQKNRSPRDKQIKDQIGTFDPLVNQFGERIVALDFDKLRYWTGMNAKCSTPVLQLLGLSGFYPIHPTTRLQAMRIQKKGEEEKLRKQSNSEEKTQEAAQEK</sequence>
<accession>A0A9D4KKT9</accession>
<evidence type="ECO:0000313" key="10">
    <source>
        <dbReference type="Proteomes" id="UP000828390"/>
    </source>
</evidence>
<keyword evidence="4" id="KW-0496">Mitochondrion</keyword>
<dbReference type="GO" id="GO:0032543">
    <property type="term" value="P:mitochondrial translation"/>
    <property type="evidence" value="ECO:0007669"/>
    <property type="project" value="TreeGrafter"/>
</dbReference>